<dbReference type="Proteomes" id="UP000000689">
    <property type="component" value="Chromosome 5"/>
</dbReference>
<evidence type="ECO:0000313" key="11">
    <source>
        <dbReference type="Proteomes" id="UP000000689"/>
    </source>
</evidence>
<dbReference type="GO" id="GO:0005934">
    <property type="term" value="C:cellular bud tip"/>
    <property type="evidence" value="ECO:0007669"/>
    <property type="project" value="EnsemblFungi"/>
</dbReference>
<dbReference type="GO" id="GO:0005737">
    <property type="term" value="C:cytoplasm"/>
    <property type="evidence" value="ECO:0007669"/>
    <property type="project" value="UniProtKB-SubCell"/>
</dbReference>
<evidence type="ECO:0000259" key="9">
    <source>
        <dbReference type="Pfam" id="PF11435"/>
    </source>
</evidence>
<keyword evidence="4" id="KW-0813">Transport</keyword>
<dbReference type="STRING" id="1071378.G0WB99"/>
<keyword evidence="8" id="KW-0539">Nucleus</keyword>
<evidence type="ECO:0000313" key="10">
    <source>
        <dbReference type="EMBL" id="CCD25019.1"/>
    </source>
</evidence>
<dbReference type="AlphaFoldDB" id="G0WB99"/>
<dbReference type="HOGENOM" id="CLU_1129832_0_0_1"/>
<dbReference type="RefSeq" id="XP_003670262.1">
    <property type="nucleotide sequence ID" value="XM_003670214.1"/>
</dbReference>
<dbReference type="Gene3D" id="1.20.200.20">
    <property type="entry name" value="She2 domain"/>
    <property type="match status" value="1"/>
</dbReference>
<dbReference type="OMA" id="HFVKFTQ"/>
<evidence type="ECO:0000256" key="3">
    <source>
        <dbReference type="ARBA" id="ARBA00005611"/>
    </source>
</evidence>
<dbReference type="GO" id="GO:0007533">
    <property type="term" value="P:mating type switching"/>
    <property type="evidence" value="ECO:0007669"/>
    <property type="project" value="EnsemblFungi"/>
</dbReference>
<keyword evidence="6" id="KW-0509">mRNA transport</keyword>
<keyword evidence="11" id="KW-1185">Reference proteome</keyword>
<sequence>MTASKKQQTKRKVESLRVTDEIITSLTSIIELYVEYVTHNIQLLNKFIGHMRRVSTLRFERTTLIKFVKKLRFYNESLQNINIKEYTSAHDDLSFIVVFFGSFSIKFLETLDLLKYFFTESLQKEILSKTLNSDLTLSSETILNMDITYNHFVKFTQWMIESINLQNNLLSLEIIEFTLKCAAEDGTSPEETDNIFLQQVATVEDEEEYQYLMDQWSQVLREKVQVLEDSFEVDAAVWQENLGKIKN</sequence>
<comment type="similarity">
    <text evidence="3">Belongs to the SHE2 family.</text>
</comment>
<evidence type="ECO:0000256" key="4">
    <source>
        <dbReference type="ARBA" id="ARBA00022448"/>
    </source>
</evidence>
<dbReference type="GO" id="GO:1990825">
    <property type="term" value="F:sequence-specific mRNA binding"/>
    <property type="evidence" value="ECO:0007669"/>
    <property type="project" value="EnsemblFungi"/>
</dbReference>
<evidence type="ECO:0000256" key="6">
    <source>
        <dbReference type="ARBA" id="ARBA00022816"/>
    </source>
</evidence>
<dbReference type="KEGG" id="ndi:NDAI_0E02030"/>
<dbReference type="eggNOG" id="ENOG502RXWH">
    <property type="taxonomic scope" value="Eukaryota"/>
</dbReference>
<keyword evidence="7" id="KW-0694">RNA-binding</keyword>
<comment type="subcellular location">
    <subcellularLocation>
        <location evidence="2">Cytoplasm</location>
    </subcellularLocation>
    <subcellularLocation>
        <location evidence="1">Nucleus</location>
    </subcellularLocation>
</comment>
<dbReference type="GO" id="GO:0008289">
    <property type="term" value="F:lipid binding"/>
    <property type="evidence" value="ECO:0007669"/>
    <property type="project" value="EnsemblFungi"/>
</dbReference>
<feature type="domain" description="RNA binding protein She2" evidence="9">
    <location>
        <begin position="27"/>
        <end position="224"/>
    </location>
</feature>
<dbReference type="InterPro" id="IPR024261">
    <property type="entry name" value="RNA-bd_She2"/>
</dbReference>
<accession>G0WB99</accession>
<organism evidence="10 11">
    <name type="scientific">Naumovozyma dairenensis (strain ATCC 10597 / BCRC 20456 / CBS 421 / NBRC 0211 / NRRL Y-12639)</name>
    <name type="common">Saccharomyces dairenensis</name>
    <dbReference type="NCBI Taxonomy" id="1071378"/>
    <lineage>
        <taxon>Eukaryota</taxon>
        <taxon>Fungi</taxon>
        <taxon>Dikarya</taxon>
        <taxon>Ascomycota</taxon>
        <taxon>Saccharomycotina</taxon>
        <taxon>Saccharomycetes</taxon>
        <taxon>Saccharomycetales</taxon>
        <taxon>Saccharomycetaceae</taxon>
        <taxon>Naumovozyma</taxon>
    </lineage>
</organism>
<evidence type="ECO:0000256" key="7">
    <source>
        <dbReference type="ARBA" id="ARBA00022884"/>
    </source>
</evidence>
<dbReference type="GO" id="GO:0008298">
    <property type="term" value="P:intracellular mRNA localization"/>
    <property type="evidence" value="ECO:0007669"/>
    <property type="project" value="EnsemblFungi"/>
</dbReference>
<dbReference type="GO" id="GO:0051028">
    <property type="term" value="P:mRNA transport"/>
    <property type="evidence" value="ECO:0007669"/>
    <property type="project" value="UniProtKB-KW"/>
</dbReference>
<keyword evidence="5" id="KW-0963">Cytoplasm</keyword>
<evidence type="ECO:0000256" key="2">
    <source>
        <dbReference type="ARBA" id="ARBA00004496"/>
    </source>
</evidence>
<dbReference type="GO" id="GO:0005634">
    <property type="term" value="C:nucleus"/>
    <property type="evidence" value="ECO:0007669"/>
    <property type="project" value="UniProtKB-SubCell"/>
</dbReference>
<dbReference type="GeneID" id="11498909"/>
<evidence type="ECO:0000256" key="5">
    <source>
        <dbReference type="ARBA" id="ARBA00022490"/>
    </source>
</evidence>
<gene>
    <name evidence="10" type="primary">NDAI0E02030</name>
    <name evidence="10" type="ordered locus">NDAI_0E02030</name>
</gene>
<dbReference type="InterPro" id="IPR036827">
    <property type="entry name" value="She2_dom_sf"/>
</dbReference>
<proteinExistence type="inferred from homology"/>
<name>G0WB99_NAUDC</name>
<dbReference type="Pfam" id="PF11435">
    <property type="entry name" value="She2p"/>
    <property type="match status" value="1"/>
</dbReference>
<reference evidence="10 11" key="1">
    <citation type="journal article" date="2011" name="Proc. Natl. Acad. Sci. U.S.A.">
        <title>Evolutionary erosion of yeast sex chromosomes by mating-type switching accidents.</title>
        <authorList>
            <person name="Gordon J.L."/>
            <person name="Armisen D."/>
            <person name="Proux-Wera E."/>
            <person name="Oheigeartaigh S.S."/>
            <person name="Byrne K.P."/>
            <person name="Wolfe K.H."/>
        </authorList>
    </citation>
    <scope>NUCLEOTIDE SEQUENCE [LARGE SCALE GENOMIC DNA]</scope>
    <source>
        <strain evidence="11">ATCC 10597 / BCRC 20456 / CBS 421 / NBRC 0211 / NRRL Y-12639</strain>
    </source>
</reference>
<evidence type="ECO:0000256" key="1">
    <source>
        <dbReference type="ARBA" id="ARBA00004123"/>
    </source>
</evidence>
<dbReference type="OrthoDB" id="4041888at2759"/>
<protein>
    <recommendedName>
        <fullName evidence="9">RNA binding protein She2 domain-containing protein</fullName>
    </recommendedName>
</protein>
<dbReference type="EMBL" id="HE580271">
    <property type="protein sequence ID" value="CCD25019.1"/>
    <property type="molecule type" value="Genomic_DNA"/>
</dbReference>
<dbReference type="SUPFAM" id="SSF116942">
    <property type="entry name" value="RNA-binding protein She2p"/>
    <property type="match status" value="1"/>
</dbReference>
<evidence type="ECO:0000256" key="8">
    <source>
        <dbReference type="ARBA" id="ARBA00023242"/>
    </source>
</evidence>